<comment type="caution">
    <text evidence="2">The sequence shown here is derived from an EMBL/GenBank/DDBJ whole genome shotgun (WGS) entry which is preliminary data.</text>
</comment>
<protein>
    <submittedName>
        <fullName evidence="2">Alginate lyase family protein</fullName>
    </submittedName>
</protein>
<dbReference type="Proteomes" id="UP000661112">
    <property type="component" value="Unassembled WGS sequence"/>
</dbReference>
<dbReference type="Gene3D" id="2.70.98.70">
    <property type="match status" value="1"/>
</dbReference>
<evidence type="ECO:0000313" key="3">
    <source>
        <dbReference type="Proteomes" id="UP000661112"/>
    </source>
</evidence>
<dbReference type="PANTHER" id="PTHR39210">
    <property type="entry name" value="HEPARIN-SULFATE LYASE"/>
    <property type="match status" value="1"/>
</dbReference>
<dbReference type="SUPFAM" id="SSF48230">
    <property type="entry name" value="Chondroitin AC/alginate lyase"/>
    <property type="match status" value="1"/>
</dbReference>
<sequence length="588" mass="67395">MIVLSACGIEPHSPQERISAPTVFYPRYQSEQCNEQTRKGSLIVNFKPDWNQSSYDLHSLRFLDCLTKRGAKGDLKSLEIVKQVVLDWNAKNNFAQKTKKWSWKDNHGAHEEHGTAWRTIFISYLYRVVHQVTPNDREFLKKLQSMAQEHGTFLMGRKQYQFNHNHGLNQTMGLLALGLTFSKLPDHEKWIETGLQRAEEQMRDNVSEEGIHLEQSGFYQLYTLRTFMEIANAAYHSGHPVSQSYMQKLDKMLGIAALYAGNNGIVETVPWHNHTINAFDYLKDVKQLPLSPPTPGRDLYFKIKQGISVPGLFVNPKGGYSFIRGEKNDLDITIHNRFLNSPHFQPDPIGLTVNLGNQRIVTYGNYSSDTRLAKDFNVVQVKGLTIQPVKTQRYLPLNDRLNNQNGEIISSGSHLNLDYITVRNQIYPNISHVRMVARISAHFVLVWDRLLSLEKHEYSQSFHFPVPGQISVKGNQGEVILNHQRLAQFLQLQSDIQTSICSTEIHIDELCSFEVSPNGRKVPTPEINYRSVGKSGEFLWILSTDNREFTTQLQTRKSDNSSEKEITLRGSDKNYKILLRENSALLLK</sequence>
<organism evidence="2 3">
    <name type="scientific">Anabaena azotica FACHB-119</name>
    <dbReference type="NCBI Taxonomy" id="947527"/>
    <lineage>
        <taxon>Bacteria</taxon>
        <taxon>Bacillati</taxon>
        <taxon>Cyanobacteriota</taxon>
        <taxon>Cyanophyceae</taxon>
        <taxon>Nostocales</taxon>
        <taxon>Nostocaceae</taxon>
        <taxon>Anabaena</taxon>
        <taxon>Anabaena azotica</taxon>
    </lineage>
</organism>
<keyword evidence="2" id="KW-0456">Lyase</keyword>
<dbReference type="EMBL" id="JACJSG010000068">
    <property type="protein sequence ID" value="MBD2505058.1"/>
    <property type="molecule type" value="Genomic_DNA"/>
</dbReference>
<accession>A0ABR8DH19</accession>
<name>A0ABR8DH19_9NOST</name>
<proteinExistence type="predicted"/>
<feature type="domain" description="Heparin-sulfate lyase N-terminal" evidence="1">
    <location>
        <begin position="87"/>
        <end position="254"/>
    </location>
</feature>
<dbReference type="Gene3D" id="1.50.10.100">
    <property type="entry name" value="Chondroitin AC/alginate lyase"/>
    <property type="match status" value="1"/>
</dbReference>
<evidence type="ECO:0000313" key="2">
    <source>
        <dbReference type="EMBL" id="MBD2505058.1"/>
    </source>
</evidence>
<dbReference type="Pfam" id="PF16889">
    <property type="entry name" value="Hepar_II_III_N"/>
    <property type="match status" value="1"/>
</dbReference>
<dbReference type="InterPro" id="IPR008929">
    <property type="entry name" value="Chondroitin_lyas"/>
</dbReference>
<reference evidence="2 3" key="1">
    <citation type="journal article" date="2020" name="ISME J.">
        <title>Comparative genomics reveals insights into cyanobacterial evolution and habitat adaptation.</title>
        <authorList>
            <person name="Chen M.Y."/>
            <person name="Teng W.K."/>
            <person name="Zhao L."/>
            <person name="Hu C.X."/>
            <person name="Zhou Y.K."/>
            <person name="Han B.P."/>
            <person name="Song L.R."/>
            <person name="Shu W.S."/>
        </authorList>
    </citation>
    <scope>NUCLEOTIDE SEQUENCE [LARGE SCALE GENOMIC DNA]</scope>
    <source>
        <strain evidence="2 3">FACHB-119</strain>
    </source>
</reference>
<gene>
    <name evidence="2" type="ORF">H6G83_31400</name>
</gene>
<evidence type="ECO:0000259" key="1">
    <source>
        <dbReference type="Pfam" id="PF16889"/>
    </source>
</evidence>
<keyword evidence="3" id="KW-1185">Reference proteome</keyword>
<dbReference type="InterPro" id="IPR031680">
    <property type="entry name" value="Hepar_II_III_N"/>
</dbReference>
<dbReference type="GO" id="GO:0016829">
    <property type="term" value="F:lyase activity"/>
    <property type="evidence" value="ECO:0007669"/>
    <property type="project" value="UniProtKB-KW"/>
</dbReference>
<dbReference type="PANTHER" id="PTHR39210:SF1">
    <property type="entry name" value="HEPARIN-SULFATE LYASE"/>
    <property type="match status" value="1"/>
</dbReference>